<name>A0A109LGI1_PSEFL</name>
<gene>
    <name evidence="1" type="ORF">PFLmoz3_03451</name>
</gene>
<evidence type="ECO:0000313" key="2">
    <source>
        <dbReference type="Proteomes" id="UP000061348"/>
    </source>
</evidence>
<comment type="caution">
    <text evidence="1">The sequence shown here is derived from an EMBL/GenBank/DDBJ whole genome shotgun (WGS) entry which is preliminary data.</text>
</comment>
<dbReference type="EMBL" id="LCYA01000083">
    <property type="protein sequence ID" value="KWV86986.1"/>
    <property type="molecule type" value="Genomic_DNA"/>
</dbReference>
<evidence type="ECO:0000313" key="1">
    <source>
        <dbReference type="EMBL" id="KWV86986.1"/>
    </source>
</evidence>
<organism evidence="1 2">
    <name type="scientific">Pseudomonas fluorescens</name>
    <dbReference type="NCBI Taxonomy" id="294"/>
    <lineage>
        <taxon>Bacteria</taxon>
        <taxon>Pseudomonadati</taxon>
        <taxon>Pseudomonadota</taxon>
        <taxon>Gammaproteobacteria</taxon>
        <taxon>Pseudomonadales</taxon>
        <taxon>Pseudomonadaceae</taxon>
        <taxon>Pseudomonas</taxon>
    </lineage>
</organism>
<accession>A0A109LGI1</accession>
<sequence length="163" mass="17484">MVWSATLTMVTTTWLMLPAFSLRIASLALTRSAAPITECMVSSMRARPCWPEPAATEAWSAAVDTSVMVRTKSLDVAAISREVAPISVVVAAVSVAVACCCLEVAAISVTEVVTCTDERCAWDTRAVSSVIMSLKPVSTALNSSLRSRFRRLLRSPVRMTSSI</sequence>
<protein>
    <submittedName>
        <fullName evidence="1">Uncharacterized protein</fullName>
    </submittedName>
</protein>
<proteinExistence type="predicted"/>
<dbReference type="AlphaFoldDB" id="A0A109LGI1"/>
<reference evidence="1 2" key="1">
    <citation type="submission" date="2015-05" db="EMBL/GenBank/DDBJ databases">
        <title>A genomic and transcriptomic approach to investigate the blue pigment phenotype in Pseudomonas fluorescens.</title>
        <authorList>
            <person name="Andreani N.A."/>
            <person name="Cardazzo B."/>
        </authorList>
    </citation>
    <scope>NUCLEOTIDE SEQUENCE [LARGE SCALE GENOMIC DNA]</scope>
    <source>
        <strain evidence="1 2">Ps_22</strain>
    </source>
</reference>
<dbReference type="Proteomes" id="UP000061348">
    <property type="component" value="Unassembled WGS sequence"/>
</dbReference>